<organism evidence="1 2">
    <name type="scientific">Durusdinium trenchii</name>
    <dbReference type="NCBI Taxonomy" id="1381693"/>
    <lineage>
        <taxon>Eukaryota</taxon>
        <taxon>Sar</taxon>
        <taxon>Alveolata</taxon>
        <taxon>Dinophyceae</taxon>
        <taxon>Suessiales</taxon>
        <taxon>Symbiodiniaceae</taxon>
        <taxon>Durusdinium</taxon>
    </lineage>
</organism>
<dbReference type="EMBL" id="CAXAMM010008377">
    <property type="protein sequence ID" value="CAK9017177.1"/>
    <property type="molecule type" value="Genomic_DNA"/>
</dbReference>
<dbReference type="Proteomes" id="UP001642464">
    <property type="component" value="Unassembled WGS sequence"/>
</dbReference>
<protein>
    <submittedName>
        <fullName evidence="1">Uncharacterized protein</fullName>
    </submittedName>
</protein>
<comment type="caution">
    <text evidence="1">The sequence shown here is derived from an EMBL/GenBank/DDBJ whole genome shotgun (WGS) entry which is preliminary data.</text>
</comment>
<gene>
    <name evidence="1" type="ORF">SCF082_LOCUS13516</name>
</gene>
<keyword evidence="2" id="KW-1185">Reference proteome</keyword>
<feature type="non-terminal residue" evidence="1">
    <location>
        <position position="52"/>
    </location>
</feature>
<proteinExistence type="predicted"/>
<reference evidence="1 2" key="1">
    <citation type="submission" date="2024-02" db="EMBL/GenBank/DDBJ databases">
        <authorList>
            <person name="Chen Y."/>
            <person name="Shah S."/>
            <person name="Dougan E. K."/>
            <person name="Thang M."/>
            <person name="Chan C."/>
        </authorList>
    </citation>
    <scope>NUCLEOTIDE SEQUENCE [LARGE SCALE GENOMIC DNA]</scope>
</reference>
<evidence type="ECO:0000313" key="2">
    <source>
        <dbReference type="Proteomes" id="UP001642464"/>
    </source>
</evidence>
<name>A0ABP0JRZ5_9DINO</name>
<sequence>DLDNFDVFSGAQSIYKGFSGTGGKGLKSTQVYPVGFGKKIASLHKDMMDFAG</sequence>
<feature type="non-terminal residue" evidence="1">
    <location>
        <position position="1"/>
    </location>
</feature>
<accession>A0ABP0JRZ5</accession>
<evidence type="ECO:0000313" key="1">
    <source>
        <dbReference type="EMBL" id="CAK9017177.1"/>
    </source>
</evidence>